<sequence>MTLKMIVAEDEQFFREGIVGSIDWKLYDIEIVGEAENGRQALDLMHEAGADLLLTDIRMPFMNGLDLIRAAQDAGMSFHSILLTGYNEFDYAKEAISLGVSDYLLKPCMPHDILRVVLDVKKKIETAEHKGRMLSELSRTWNRSIQLLKNGILSQWIQQPLMPLEERTVSMRELNLSLQPEPIIVGRIEIDAGEKGTGIRSNRDLELMRYAILNITDETLHPQFGGKLEVFRHGDELLWMANGSSNHSDAFYLEGLRLLKQNLESYLNLTVSISLSSVQPSVNDAKAAYEEASKAMEARFYQGKGGIFLFTDLKSERTGELSIMEDPFLERIEKELLSHLQVSQYGGAVDAIDAGIAYLKERTTYSRPEIIWRVSGIVMELQRIVKERLAGTIEWHNHPINWIESVPNMETLDDCSVILQKIVQNIAQTSSNQKQLHRTVQATLELIKTKYDTNLTLELAAKETFVSNSYLSSLFKQELGVNFLDYLHQYRVERAKELLRQHYKIYAVAKLVGYGEERHFSSTFKKWTGMTPSQYQKGNAQEGSP</sequence>
<keyword evidence="4" id="KW-0902">Two-component regulatory system</keyword>
<name>A0A371PGR1_9BACL</name>
<dbReference type="InterPro" id="IPR020449">
    <property type="entry name" value="Tscrpt_reg_AraC-type_HTH"/>
</dbReference>
<keyword evidence="12" id="KW-1185">Reference proteome</keyword>
<dbReference type="InterPro" id="IPR051552">
    <property type="entry name" value="HptR"/>
</dbReference>
<keyword evidence="2" id="KW-0963">Cytoplasm</keyword>
<evidence type="ECO:0000259" key="9">
    <source>
        <dbReference type="PROSITE" id="PS01124"/>
    </source>
</evidence>
<dbReference type="PRINTS" id="PR00032">
    <property type="entry name" value="HTHARAC"/>
</dbReference>
<dbReference type="GO" id="GO:0000160">
    <property type="term" value="P:phosphorelay signal transduction system"/>
    <property type="evidence" value="ECO:0007669"/>
    <property type="project" value="UniProtKB-KW"/>
</dbReference>
<feature type="modified residue" description="4-aspartylphosphate" evidence="8">
    <location>
        <position position="56"/>
    </location>
</feature>
<dbReference type="Proteomes" id="UP000261905">
    <property type="component" value="Unassembled WGS sequence"/>
</dbReference>
<dbReference type="SUPFAM" id="SSF46689">
    <property type="entry name" value="Homeodomain-like"/>
    <property type="match status" value="2"/>
</dbReference>
<accession>A0A371PGR1</accession>
<dbReference type="Gene3D" id="1.10.10.60">
    <property type="entry name" value="Homeodomain-like"/>
    <property type="match status" value="2"/>
</dbReference>
<dbReference type="InterPro" id="IPR001789">
    <property type="entry name" value="Sig_transdc_resp-reg_receiver"/>
</dbReference>
<dbReference type="SUPFAM" id="SSF52172">
    <property type="entry name" value="CheY-like"/>
    <property type="match status" value="1"/>
</dbReference>
<keyword evidence="3 8" id="KW-0597">Phosphoprotein</keyword>
<dbReference type="InterPro" id="IPR011006">
    <property type="entry name" value="CheY-like_superfamily"/>
</dbReference>
<dbReference type="GO" id="GO:0043565">
    <property type="term" value="F:sequence-specific DNA binding"/>
    <property type="evidence" value="ECO:0007669"/>
    <property type="project" value="InterPro"/>
</dbReference>
<dbReference type="GO" id="GO:0005737">
    <property type="term" value="C:cytoplasm"/>
    <property type="evidence" value="ECO:0007669"/>
    <property type="project" value="UniProtKB-SubCell"/>
</dbReference>
<dbReference type="Gene3D" id="3.40.50.2300">
    <property type="match status" value="1"/>
</dbReference>
<evidence type="ECO:0000256" key="1">
    <source>
        <dbReference type="ARBA" id="ARBA00004496"/>
    </source>
</evidence>
<keyword evidence="6" id="KW-0238">DNA-binding</keyword>
<dbReference type="PANTHER" id="PTHR42713:SF3">
    <property type="entry name" value="TRANSCRIPTIONAL REGULATORY PROTEIN HPTR"/>
    <property type="match status" value="1"/>
</dbReference>
<evidence type="ECO:0000256" key="3">
    <source>
        <dbReference type="ARBA" id="ARBA00022553"/>
    </source>
</evidence>
<feature type="domain" description="HTH araC/xylS-type" evidence="9">
    <location>
        <begin position="441"/>
        <end position="538"/>
    </location>
</feature>
<reference evidence="11 12" key="1">
    <citation type="submission" date="2018-08" db="EMBL/GenBank/DDBJ databases">
        <title>Paenibacillus sp. M4BSY-1, whole genome shotgun sequence.</title>
        <authorList>
            <person name="Tuo L."/>
        </authorList>
    </citation>
    <scope>NUCLEOTIDE SEQUENCE [LARGE SCALE GENOMIC DNA]</scope>
    <source>
        <strain evidence="11 12">M4BSY-1</strain>
    </source>
</reference>
<dbReference type="InterPro" id="IPR018060">
    <property type="entry name" value="HTH_AraC"/>
</dbReference>
<feature type="domain" description="Response regulatory" evidence="10">
    <location>
        <begin position="4"/>
        <end position="121"/>
    </location>
</feature>
<dbReference type="SMART" id="SM00342">
    <property type="entry name" value="HTH_ARAC"/>
    <property type="match status" value="1"/>
</dbReference>
<dbReference type="PANTHER" id="PTHR42713">
    <property type="entry name" value="HISTIDINE KINASE-RELATED"/>
    <property type="match status" value="1"/>
</dbReference>
<dbReference type="PROSITE" id="PS50110">
    <property type="entry name" value="RESPONSE_REGULATORY"/>
    <property type="match status" value="1"/>
</dbReference>
<gene>
    <name evidence="11" type="ORF">DX130_13725</name>
</gene>
<dbReference type="AlphaFoldDB" id="A0A371PGR1"/>
<dbReference type="PROSITE" id="PS01124">
    <property type="entry name" value="HTH_ARAC_FAMILY_2"/>
    <property type="match status" value="1"/>
</dbReference>
<dbReference type="GO" id="GO:0003700">
    <property type="term" value="F:DNA-binding transcription factor activity"/>
    <property type="evidence" value="ECO:0007669"/>
    <property type="project" value="InterPro"/>
</dbReference>
<dbReference type="InterPro" id="IPR009057">
    <property type="entry name" value="Homeodomain-like_sf"/>
</dbReference>
<evidence type="ECO:0000313" key="12">
    <source>
        <dbReference type="Proteomes" id="UP000261905"/>
    </source>
</evidence>
<proteinExistence type="predicted"/>
<evidence type="ECO:0000256" key="4">
    <source>
        <dbReference type="ARBA" id="ARBA00023012"/>
    </source>
</evidence>
<comment type="subcellular location">
    <subcellularLocation>
        <location evidence="1">Cytoplasm</location>
    </subcellularLocation>
</comment>
<dbReference type="OrthoDB" id="9794370at2"/>
<evidence type="ECO:0000256" key="5">
    <source>
        <dbReference type="ARBA" id="ARBA00023015"/>
    </source>
</evidence>
<dbReference type="Pfam" id="PF00072">
    <property type="entry name" value="Response_reg"/>
    <property type="match status" value="1"/>
</dbReference>
<evidence type="ECO:0000313" key="11">
    <source>
        <dbReference type="EMBL" id="REK74728.1"/>
    </source>
</evidence>
<evidence type="ECO:0000256" key="7">
    <source>
        <dbReference type="ARBA" id="ARBA00023163"/>
    </source>
</evidence>
<comment type="caution">
    <text evidence="11">The sequence shown here is derived from an EMBL/GenBank/DDBJ whole genome shotgun (WGS) entry which is preliminary data.</text>
</comment>
<organism evidence="11 12">
    <name type="scientific">Paenibacillus paeoniae</name>
    <dbReference type="NCBI Taxonomy" id="2292705"/>
    <lineage>
        <taxon>Bacteria</taxon>
        <taxon>Bacillati</taxon>
        <taxon>Bacillota</taxon>
        <taxon>Bacilli</taxon>
        <taxon>Bacillales</taxon>
        <taxon>Paenibacillaceae</taxon>
        <taxon>Paenibacillus</taxon>
    </lineage>
</organism>
<evidence type="ECO:0000256" key="2">
    <source>
        <dbReference type="ARBA" id="ARBA00022490"/>
    </source>
</evidence>
<keyword evidence="5" id="KW-0805">Transcription regulation</keyword>
<dbReference type="SMART" id="SM00448">
    <property type="entry name" value="REC"/>
    <property type="match status" value="1"/>
</dbReference>
<protein>
    <submittedName>
        <fullName evidence="11">Response regulator</fullName>
    </submittedName>
</protein>
<evidence type="ECO:0000259" key="10">
    <source>
        <dbReference type="PROSITE" id="PS50110"/>
    </source>
</evidence>
<dbReference type="CDD" id="cd17536">
    <property type="entry name" value="REC_YesN-like"/>
    <property type="match status" value="1"/>
</dbReference>
<dbReference type="RefSeq" id="WP_116046319.1">
    <property type="nucleotide sequence ID" value="NZ_QUBQ01000002.1"/>
</dbReference>
<keyword evidence="7" id="KW-0804">Transcription</keyword>
<dbReference type="EMBL" id="QUBQ01000002">
    <property type="protein sequence ID" value="REK74728.1"/>
    <property type="molecule type" value="Genomic_DNA"/>
</dbReference>
<dbReference type="Pfam" id="PF12833">
    <property type="entry name" value="HTH_18"/>
    <property type="match status" value="1"/>
</dbReference>
<evidence type="ECO:0000256" key="8">
    <source>
        <dbReference type="PROSITE-ProRule" id="PRU00169"/>
    </source>
</evidence>
<evidence type="ECO:0000256" key="6">
    <source>
        <dbReference type="ARBA" id="ARBA00023125"/>
    </source>
</evidence>